<evidence type="ECO:0000313" key="1">
    <source>
        <dbReference type="EMBL" id="BBO33374.1"/>
    </source>
</evidence>
<evidence type="ECO:0000313" key="2">
    <source>
        <dbReference type="Proteomes" id="UP000326837"/>
    </source>
</evidence>
<gene>
    <name evidence="1" type="ORF">PLANPX_2986</name>
</gene>
<proteinExistence type="predicted"/>
<accession>A0A5K7X9D4</accession>
<name>A0A5K7X9D4_9BACT</name>
<reference evidence="2" key="1">
    <citation type="submission" date="2019-10" db="EMBL/GenBank/DDBJ databases">
        <title>Lacipirellula parvula gen. nov., sp. nov., representing a lineage of planctomycetes widespread in freshwater anoxic habitats, and description of the family Lacipirellulaceae.</title>
        <authorList>
            <person name="Dedysh S.N."/>
            <person name="Kulichevskaya I.S."/>
            <person name="Beletsky A.V."/>
            <person name="Rakitin A.L."/>
            <person name="Mardanov A.V."/>
            <person name="Ivanova A.A."/>
            <person name="Saltykova V.X."/>
            <person name="Rijpstra W.I.C."/>
            <person name="Sinninghe Damste J.S."/>
            <person name="Ravin N.V."/>
        </authorList>
    </citation>
    <scope>NUCLEOTIDE SEQUENCE [LARGE SCALE GENOMIC DNA]</scope>
    <source>
        <strain evidence="2">PX69</strain>
    </source>
</reference>
<protein>
    <submittedName>
        <fullName evidence="1">Uncharacterized protein</fullName>
    </submittedName>
</protein>
<dbReference type="KEGG" id="lpav:PLANPX_2986"/>
<keyword evidence="2" id="KW-1185">Reference proteome</keyword>
<dbReference type="Proteomes" id="UP000326837">
    <property type="component" value="Chromosome"/>
</dbReference>
<dbReference type="AlphaFoldDB" id="A0A5K7X9D4"/>
<sequence>MKFVDATLALIADIAHGSLSEVAPSQPRSTDLQFLSLVE</sequence>
<dbReference type="EMBL" id="AP021861">
    <property type="protein sequence ID" value="BBO33374.1"/>
    <property type="molecule type" value="Genomic_DNA"/>
</dbReference>
<organism evidence="1 2">
    <name type="scientific">Lacipirellula parvula</name>
    <dbReference type="NCBI Taxonomy" id="2650471"/>
    <lineage>
        <taxon>Bacteria</taxon>
        <taxon>Pseudomonadati</taxon>
        <taxon>Planctomycetota</taxon>
        <taxon>Planctomycetia</taxon>
        <taxon>Pirellulales</taxon>
        <taxon>Lacipirellulaceae</taxon>
        <taxon>Lacipirellula</taxon>
    </lineage>
</organism>